<feature type="non-terminal residue" evidence="2">
    <location>
        <position position="1"/>
    </location>
</feature>
<dbReference type="Pfam" id="PF01262">
    <property type="entry name" value="AlaDh_PNT_C"/>
    <property type="match status" value="1"/>
</dbReference>
<dbReference type="PANTHER" id="PTHR42795">
    <property type="entry name" value="ALANINE DEHYDROGENASE"/>
    <property type="match status" value="1"/>
</dbReference>
<dbReference type="GO" id="GO:0006524">
    <property type="term" value="P:alanine catabolic process"/>
    <property type="evidence" value="ECO:0007669"/>
    <property type="project" value="TreeGrafter"/>
</dbReference>
<organism evidence="2">
    <name type="scientific">marine sediment metagenome</name>
    <dbReference type="NCBI Taxonomy" id="412755"/>
    <lineage>
        <taxon>unclassified sequences</taxon>
        <taxon>metagenomes</taxon>
        <taxon>ecological metagenomes</taxon>
    </lineage>
</organism>
<reference evidence="2" key="1">
    <citation type="journal article" date="2014" name="Front. Microbiol.">
        <title>High frequency of phylogenetically diverse reductive dehalogenase-homologous genes in deep subseafloor sedimentary metagenomes.</title>
        <authorList>
            <person name="Kawai M."/>
            <person name="Futagami T."/>
            <person name="Toyoda A."/>
            <person name="Takaki Y."/>
            <person name="Nishi S."/>
            <person name="Hori S."/>
            <person name="Arai W."/>
            <person name="Tsubouchi T."/>
            <person name="Morono Y."/>
            <person name="Uchiyama I."/>
            <person name="Ito T."/>
            <person name="Fujiyama A."/>
            <person name="Inagaki F."/>
            <person name="Takami H."/>
        </authorList>
    </citation>
    <scope>NUCLEOTIDE SEQUENCE</scope>
    <source>
        <strain evidence="2">Expedition CK06-06</strain>
    </source>
</reference>
<dbReference type="InterPro" id="IPR007698">
    <property type="entry name" value="AlaDH/PNT_NAD(H)-bd"/>
</dbReference>
<dbReference type="AlphaFoldDB" id="X1RH21"/>
<dbReference type="GO" id="GO:0000286">
    <property type="term" value="F:alanine dehydrogenase activity"/>
    <property type="evidence" value="ECO:0007669"/>
    <property type="project" value="TreeGrafter"/>
</dbReference>
<evidence type="ECO:0000313" key="2">
    <source>
        <dbReference type="EMBL" id="GAI54889.1"/>
    </source>
</evidence>
<comment type="caution">
    <text evidence="2">The sequence shown here is derived from an EMBL/GenBank/DDBJ whole genome shotgun (WGS) entry which is preliminary data.</text>
</comment>
<sequence>EIVHYCVPNVPGIYSRTASFALNNRTIKYGLEIAAKGVVPACRDDNALKSGLNMYKGIITFEPVAKAHALEDYYKPVDEVIS</sequence>
<dbReference type="Gene3D" id="3.40.50.720">
    <property type="entry name" value="NAD(P)-binding Rossmann-like Domain"/>
    <property type="match status" value="1"/>
</dbReference>
<gene>
    <name evidence="2" type="ORF">S06H3_60137</name>
</gene>
<dbReference type="GO" id="GO:0005886">
    <property type="term" value="C:plasma membrane"/>
    <property type="evidence" value="ECO:0007669"/>
    <property type="project" value="TreeGrafter"/>
</dbReference>
<dbReference type="PANTHER" id="PTHR42795:SF1">
    <property type="entry name" value="ALANINE DEHYDROGENASE"/>
    <property type="match status" value="1"/>
</dbReference>
<accession>X1RH21</accession>
<proteinExistence type="predicted"/>
<feature type="domain" description="Alanine dehydrogenase/pyridine nucleotide transhydrogenase NAD(H)-binding" evidence="1">
    <location>
        <begin position="1"/>
        <end position="61"/>
    </location>
</feature>
<dbReference type="SUPFAM" id="SSF52283">
    <property type="entry name" value="Formate/glycerate dehydrogenase catalytic domain-like"/>
    <property type="match status" value="1"/>
</dbReference>
<evidence type="ECO:0000259" key="1">
    <source>
        <dbReference type="Pfam" id="PF01262"/>
    </source>
</evidence>
<dbReference type="EMBL" id="BARV01039186">
    <property type="protein sequence ID" value="GAI54889.1"/>
    <property type="molecule type" value="Genomic_DNA"/>
</dbReference>
<protein>
    <recommendedName>
        <fullName evidence="1">Alanine dehydrogenase/pyridine nucleotide transhydrogenase NAD(H)-binding domain-containing protein</fullName>
    </recommendedName>
</protein>
<name>X1RH21_9ZZZZ</name>